<reference evidence="1 2" key="1">
    <citation type="journal article" date="2022" name="DNA Res.">
        <title>Chromosomal-level genome assembly of the orchid tree Bauhinia variegata (Leguminosae; Cercidoideae) supports the allotetraploid origin hypothesis of Bauhinia.</title>
        <authorList>
            <person name="Zhong Y."/>
            <person name="Chen Y."/>
            <person name="Zheng D."/>
            <person name="Pang J."/>
            <person name="Liu Y."/>
            <person name="Luo S."/>
            <person name="Meng S."/>
            <person name="Qian L."/>
            <person name="Wei D."/>
            <person name="Dai S."/>
            <person name="Zhou R."/>
        </authorList>
    </citation>
    <scope>NUCLEOTIDE SEQUENCE [LARGE SCALE GENOMIC DNA]</scope>
    <source>
        <strain evidence="1">BV-YZ2020</strain>
    </source>
</reference>
<proteinExistence type="predicted"/>
<name>A0ACB9LUC9_BAUVA</name>
<keyword evidence="2" id="KW-1185">Reference proteome</keyword>
<evidence type="ECO:0000313" key="1">
    <source>
        <dbReference type="EMBL" id="KAI4314871.1"/>
    </source>
</evidence>
<comment type="caution">
    <text evidence="1">The sequence shown here is derived from an EMBL/GenBank/DDBJ whole genome shotgun (WGS) entry which is preliminary data.</text>
</comment>
<sequence length="406" mass="43351">MAPVVLSKLFRDAITRRQGVTRSLYSFSLPLLNSTVSEGAYYFSSGTSKTKSTAVPVSKAVADDVYACDTFTSCITKPKGSTARRPKPLTGFLCFGHSTIRRPCINNFSASSSACYSTGAAHDVSCEEEELANSSISIDRSSLCGGKKLISGSCCLPHPDKEETGGEDAHFICNDGQAIGLADGVSSWADVGVDAGEYARELMSNSIRAILEEPEGSINLTRVLEKAHSSTKAKGSSTACIITLTEEGLRAINLGDSGFLVISQNGRTIFRSPIQQHSFFVTYQLESDIRGDLPSSGEVFTIPVSPGDVVIAGTDGLFDNLYKNDIINIVVSAIRAGLKPQATAERIATLARQRALDKNRQTPFSIAAQNAGIRYYGGKPDDITVVVSYITTSNSSISFSQLSLYV</sequence>
<protein>
    <submittedName>
        <fullName evidence="1">Uncharacterized protein</fullName>
    </submittedName>
</protein>
<evidence type="ECO:0000313" key="2">
    <source>
        <dbReference type="Proteomes" id="UP000828941"/>
    </source>
</evidence>
<dbReference type="EMBL" id="CM039436">
    <property type="protein sequence ID" value="KAI4314871.1"/>
    <property type="molecule type" value="Genomic_DNA"/>
</dbReference>
<accession>A0ACB9LUC9</accession>
<gene>
    <name evidence="1" type="ORF">L6164_027736</name>
</gene>
<dbReference type="Proteomes" id="UP000828941">
    <property type="component" value="Chromosome 11"/>
</dbReference>
<organism evidence="1 2">
    <name type="scientific">Bauhinia variegata</name>
    <name type="common">Purple orchid tree</name>
    <name type="synonym">Phanera variegata</name>
    <dbReference type="NCBI Taxonomy" id="167791"/>
    <lineage>
        <taxon>Eukaryota</taxon>
        <taxon>Viridiplantae</taxon>
        <taxon>Streptophyta</taxon>
        <taxon>Embryophyta</taxon>
        <taxon>Tracheophyta</taxon>
        <taxon>Spermatophyta</taxon>
        <taxon>Magnoliopsida</taxon>
        <taxon>eudicotyledons</taxon>
        <taxon>Gunneridae</taxon>
        <taxon>Pentapetalae</taxon>
        <taxon>rosids</taxon>
        <taxon>fabids</taxon>
        <taxon>Fabales</taxon>
        <taxon>Fabaceae</taxon>
        <taxon>Cercidoideae</taxon>
        <taxon>Cercideae</taxon>
        <taxon>Bauhiniinae</taxon>
        <taxon>Bauhinia</taxon>
    </lineage>
</organism>